<accession>A0A4D4J6W4</accession>
<keyword evidence="4" id="KW-1185">Reference proteome</keyword>
<feature type="domain" description="Phosphatidic acid phosphatase type 2/haloperoxidase" evidence="2">
    <location>
        <begin position="99"/>
        <end position="207"/>
    </location>
</feature>
<keyword evidence="1" id="KW-0472">Membrane</keyword>
<feature type="transmembrane region" description="Helical" evidence="1">
    <location>
        <begin position="137"/>
        <end position="155"/>
    </location>
</feature>
<dbReference type="SMART" id="SM00014">
    <property type="entry name" value="acidPPc"/>
    <property type="match status" value="1"/>
</dbReference>
<dbReference type="Gene3D" id="1.20.144.10">
    <property type="entry name" value="Phosphatidic acid phosphatase type 2/haloperoxidase"/>
    <property type="match status" value="1"/>
</dbReference>
<feature type="transmembrane region" description="Helical" evidence="1">
    <location>
        <begin position="192"/>
        <end position="210"/>
    </location>
</feature>
<name>A0A4D4J6W4_9PSEU</name>
<keyword evidence="1" id="KW-1133">Transmembrane helix</keyword>
<dbReference type="InterPro" id="IPR036938">
    <property type="entry name" value="PAP2/HPO_sf"/>
</dbReference>
<dbReference type="SUPFAM" id="SSF48317">
    <property type="entry name" value="Acid phosphatase/Vanadium-dependent haloperoxidase"/>
    <property type="match status" value="1"/>
</dbReference>
<evidence type="ECO:0000313" key="3">
    <source>
        <dbReference type="EMBL" id="GDY32505.1"/>
    </source>
</evidence>
<feature type="transmembrane region" description="Helical" evidence="1">
    <location>
        <begin position="20"/>
        <end position="42"/>
    </location>
</feature>
<dbReference type="InterPro" id="IPR000326">
    <property type="entry name" value="PAP2/HPO"/>
</dbReference>
<dbReference type="Pfam" id="PF01569">
    <property type="entry name" value="PAP2"/>
    <property type="match status" value="1"/>
</dbReference>
<keyword evidence="1" id="KW-0812">Transmembrane</keyword>
<sequence>MPAPSERHSERPALPPGLGLPLGVLAVLGALVVAALGVHYAGHRTPGAVDGWILPGVDGVRPPWRYAALAIDFCGEPVGATILVAAAVAACLLLRRPRAAVLTLAGAGLTVGSTSLLKHVVGRTIHGGYLSFPSGHTALATALALVAALVATGMLRLRRRAATLLPLVAAALAGAAMGWAEVALGAHYPTDALGGYATALAVVPATAWLVDRVAGIRSGR</sequence>
<reference evidence="4" key="1">
    <citation type="submission" date="2019-04" db="EMBL/GenBank/DDBJ databases">
        <title>Draft genome sequence of Pseudonocardiaceae bacterium SL3-2-4.</title>
        <authorList>
            <person name="Ningsih F."/>
            <person name="Yokota A."/>
            <person name="Sakai Y."/>
            <person name="Nanatani K."/>
            <person name="Yabe S."/>
            <person name="Oetari A."/>
            <person name="Sjamsuridzal W."/>
        </authorList>
    </citation>
    <scope>NUCLEOTIDE SEQUENCE [LARGE SCALE GENOMIC DNA]</scope>
    <source>
        <strain evidence="4">SL3-2-4</strain>
    </source>
</reference>
<comment type="caution">
    <text evidence="3">The sequence shown here is derived from an EMBL/GenBank/DDBJ whole genome shotgun (WGS) entry which is preliminary data.</text>
</comment>
<dbReference type="Proteomes" id="UP000298860">
    <property type="component" value="Unassembled WGS sequence"/>
</dbReference>
<dbReference type="RefSeq" id="WP_137815513.1">
    <property type="nucleotide sequence ID" value="NZ_BJFL01000025.1"/>
</dbReference>
<dbReference type="EMBL" id="BJFL01000025">
    <property type="protein sequence ID" value="GDY32505.1"/>
    <property type="molecule type" value="Genomic_DNA"/>
</dbReference>
<organism evidence="3 4">
    <name type="scientific">Gandjariella thermophila</name>
    <dbReference type="NCBI Taxonomy" id="1931992"/>
    <lineage>
        <taxon>Bacteria</taxon>
        <taxon>Bacillati</taxon>
        <taxon>Actinomycetota</taxon>
        <taxon>Actinomycetes</taxon>
        <taxon>Pseudonocardiales</taxon>
        <taxon>Pseudonocardiaceae</taxon>
        <taxon>Gandjariella</taxon>
    </lineage>
</organism>
<gene>
    <name evidence="3" type="ORF">GTS_41380</name>
</gene>
<evidence type="ECO:0000256" key="1">
    <source>
        <dbReference type="SAM" id="Phobius"/>
    </source>
</evidence>
<feature type="transmembrane region" description="Helical" evidence="1">
    <location>
        <begin position="162"/>
        <end position="180"/>
    </location>
</feature>
<dbReference type="OrthoDB" id="3822538at2"/>
<protein>
    <submittedName>
        <fullName evidence="3">Membrane protein</fullName>
    </submittedName>
</protein>
<evidence type="ECO:0000313" key="4">
    <source>
        <dbReference type="Proteomes" id="UP000298860"/>
    </source>
</evidence>
<feature type="transmembrane region" description="Helical" evidence="1">
    <location>
        <begin position="99"/>
        <end position="117"/>
    </location>
</feature>
<feature type="transmembrane region" description="Helical" evidence="1">
    <location>
        <begin position="66"/>
        <end position="92"/>
    </location>
</feature>
<evidence type="ECO:0000259" key="2">
    <source>
        <dbReference type="SMART" id="SM00014"/>
    </source>
</evidence>
<proteinExistence type="predicted"/>
<dbReference type="AlphaFoldDB" id="A0A4D4J6W4"/>